<dbReference type="RefSeq" id="WP_203946730.1">
    <property type="nucleotide sequence ID" value="NZ_BOOR01000037.1"/>
</dbReference>
<keyword evidence="1" id="KW-0472">Membrane</keyword>
<accession>A0A8J3XVI4</accession>
<dbReference type="Proteomes" id="UP000605992">
    <property type="component" value="Unassembled WGS sequence"/>
</dbReference>
<keyword evidence="1" id="KW-0812">Transmembrane</keyword>
<sequence length="53" mass="5505">MIIQIGVEVHGGRVACGEPTIRMTGLPDVAVLEAAGITLLGIGVWPLILAPRE</sequence>
<keyword evidence="1" id="KW-1133">Transmembrane helix</keyword>
<comment type="caution">
    <text evidence="2">The sequence shown here is derived from an EMBL/GenBank/DDBJ whole genome shotgun (WGS) entry which is preliminary data.</text>
</comment>
<protein>
    <submittedName>
        <fullName evidence="2">Uncharacterized protein</fullName>
    </submittedName>
</protein>
<evidence type="ECO:0000256" key="1">
    <source>
        <dbReference type="SAM" id="Phobius"/>
    </source>
</evidence>
<name>A0A8J3XVI4_9ACTN</name>
<reference evidence="2" key="1">
    <citation type="submission" date="2021-01" db="EMBL/GenBank/DDBJ databases">
        <title>Whole genome shotgun sequence of Planotetraspora thailandica NBRC 104271.</title>
        <authorList>
            <person name="Komaki H."/>
            <person name="Tamura T."/>
        </authorList>
    </citation>
    <scope>NUCLEOTIDE SEQUENCE</scope>
    <source>
        <strain evidence="2">NBRC 104271</strain>
    </source>
</reference>
<keyword evidence="3" id="KW-1185">Reference proteome</keyword>
<feature type="transmembrane region" description="Helical" evidence="1">
    <location>
        <begin position="29"/>
        <end position="50"/>
    </location>
</feature>
<proteinExistence type="predicted"/>
<evidence type="ECO:0000313" key="2">
    <source>
        <dbReference type="EMBL" id="GII56587.1"/>
    </source>
</evidence>
<evidence type="ECO:0000313" key="3">
    <source>
        <dbReference type="Proteomes" id="UP000605992"/>
    </source>
</evidence>
<organism evidence="2 3">
    <name type="scientific">Planotetraspora thailandica</name>
    <dbReference type="NCBI Taxonomy" id="487172"/>
    <lineage>
        <taxon>Bacteria</taxon>
        <taxon>Bacillati</taxon>
        <taxon>Actinomycetota</taxon>
        <taxon>Actinomycetes</taxon>
        <taxon>Streptosporangiales</taxon>
        <taxon>Streptosporangiaceae</taxon>
        <taxon>Planotetraspora</taxon>
    </lineage>
</organism>
<dbReference type="EMBL" id="BOOR01000037">
    <property type="protein sequence ID" value="GII56587.1"/>
    <property type="molecule type" value="Genomic_DNA"/>
</dbReference>
<dbReference type="AlphaFoldDB" id="A0A8J3XVI4"/>
<gene>
    <name evidence="2" type="ORF">Pth03_49760</name>
</gene>